<dbReference type="InterPro" id="IPR003784">
    <property type="entry name" value="BioY"/>
</dbReference>
<sequence length="173" mass="18668">MNKNTKNLILCALMAGLIAVCSQIQIPLPYVPINAALLALHMTAIILKPKYAILTVIVYIGLGFIGLPVFANFAGGAQIIFGPTGGFIIGYLLDVIIISVAVNMFDNSTKTISIYATLGTLSCYALGTIWFMGVTQMHLNAALVYCVYPFIPGDILKIILAVLLSKRLKFINK</sequence>
<feature type="transmembrane region" description="Helical" evidence="1">
    <location>
        <begin position="112"/>
        <end position="133"/>
    </location>
</feature>
<comment type="caution">
    <text evidence="2">The sequence shown here is derived from an EMBL/GenBank/DDBJ whole genome shotgun (WGS) entry which is preliminary data.</text>
</comment>
<reference evidence="2" key="1">
    <citation type="submission" date="2019-08" db="EMBL/GenBank/DDBJ databases">
        <authorList>
            <person name="Kucharzyk K."/>
            <person name="Murdoch R.W."/>
            <person name="Higgins S."/>
            <person name="Loffler F."/>
        </authorList>
    </citation>
    <scope>NUCLEOTIDE SEQUENCE</scope>
</reference>
<name>A0A644ZG44_9ZZZZ</name>
<evidence type="ECO:0000256" key="1">
    <source>
        <dbReference type="SAM" id="Phobius"/>
    </source>
</evidence>
<dbReference type="PANTHER" id="PTHR34295:SF1">
    <property type="entry name" value="BIOTIN TRANSPORTER BIOY"/>
    <property type="match status" value="1"/>
</dbReference>
<keyword evidence="1" id="KW-0812">Transmembrane</keyword>
<dbReference type="GO" id="GO:0005886">
    <property type="term" value="C:plasma membrane"/>
    <property type="evidence" value="ECO:0007669"/>
    <property type="project" value="InterPro"/>
</dbReference>
<accession>A0A644ZG44</accession>
<dbReference type="Gene3D" id="1.10.1760.20">
    <property type="match status" value="1"/>
</dbReference>
<proteinExistence type="predicted"/>
<dbReference type="PANTHER" id="PTHR34295">
    <property type="entry name" value="BIOTIN TRANSPORTER BIOY"/>
    <property type="match status" value="1"/>
</dbReference>
<evidence type="ECO:0000313" key="2">
    <source>
        <dbReference type="EMBL" id="MPM39862.1"/>
    </source>
</evidence>
<keyword evidence="1" id="KW-1133">Transmembrane helix</keyword>
<gene>
    <name evidence="2" type="primary">bioY2</name>
    <name evidence="2" type="ORF">SDC9_86498</name>
</gene>
<feature type="transmembrane region" description="Helical" evidence="1">
    <location>
        <begin position="87"/>
        <end position="105"/>
    </location>
</feature>
<feature type="transmembrane region" description="Helical" evidence="1">
    <location>
        <begin position="56"/>
        <end position="81"/>
    </location>
</feature>
<dbReference type="Pfam" id="PF02632">
    <property type="entry name" value="BioY"/>
    <property type="match status" value="1"/>
</dbReference>
<protein>
    <submittedName>
        <fullName evidence="2">Biotin transporter BioY2</fullName>
    </submittedName>
</protein>
<dbReference type="EMBL" id="VSSQ01008793">
    <property type="protein sequence ID" value="MPM39862.1"/>
    <property type="molecule type" value="Genomic_DNA"/>
</dbReference>
<dbReference type="AlphaFoldDB" id="A0A644ZG44"/>
<dbReference type="GO" id="GO:0015225">
    <property type="term" value="F:biotin transmembrane transporter activity"/>
    <property type="evidence" value="ECO:0007669"/>
    <property type="project" value="InterPro"/>
</dbReference>
<keyword evidence="1" id="KW-0472">Membrane</keyword>
<feature type="transmembrane region" description="Helical" evidence="1">
    <location>
        <begin position="139"/>
        <end position="164"/>
    </location>
</feature>
<dbReference type="PIRSF" id="PIRSF016661">
    <property type="entry name" value="BioY"/>
    <property type="match status" value="1"/>
</dbReference>
<organism evidence="2">
    <name type="scientific">bioreactor metagenome</name>
    <dbReference type="NCBI Taxonomy" id="1076179"/>
    <lineage>
        <taxon>unclassified sequences</taxon>
        <taxon>metagenomes</taxon>
        <taxon>ecological metagenomes</taxon>
    </lineage>
</organism>